<evidence type="ECO:0000313" key="1">
    <source>
        <dbReference type="EMBL" id="UPT86093.1"/>
    </source>
</evidence>
<reference evidence="1" key="1">
    <citation type="journal article" date="2017" name="Syst. Appl. Microbiol.">
        <title>Soybeans inoculated with root zone soils of Canadian native legumes harbour diverse and novel Bradyrhizobium spp. that possess agricultural potential.</title>
        <authorList>
            <person name="Bromfield E.S.P."/>
            <person name="Cloutier S."/>
            <person name="Tambong J.T."/>
            <person name="Tran Thi T.V."/>
        </authorList>
    </citation>
    <scope>NUCLEOTIDE SEQUENCE</scope>
    <source>
        <strain evidence="1">1S5</strain>
    </source>
</reference>
<protein>
    <submittedName>
        <fullName evidence="1">Uncharacterized protein</fullName>
    </submittedName>
</protein>
<reference evidence="1" key="2">
    <citation type="submission" date="2022-04" db="EMBL/GenBank/DDBJ databases">
        <authorList>
            <person name="Bromfield E.S.P."/>
            <person name="Cloutier S."/>
        </authorList>
    </citation>
    <scope>NUCLEOTIDE SEQUENCE</scope>
    <source>
        <strain evidence="1">1S5</strain>
    </source>
</reference>
<dbReference type="RefSeq" id="WP_166082193.1">
    <property type="nucleotide sequence ID" value="NZ_CP096255.1"/>
</dbReference>
<dbReference type="EMBL" id="CP096255">
    <property type="protein sequence ID" value="UPT86093.1"/>
    <property type="molecule type" value="Genomic_DNA"/>
</dbReference>
<proteinExistence type="predicted"/>
<gene>
    <name evidence="1" type="ORF">HAP41_0000038410</name>
</gene>
<organism evidence="1 2">
    <name type="scientific">Bradyrhizobium barranii subsp. apii</name>
    <dbReference type="NCBI Taxonomy" id="2819348"/>
    <lineage>
        <taxon>Bacteria</taxon>
        <taxon>Pseudomonadati</taxon>
        <taxon>Pseudomonadota</taxon>
        <taxon>Alphaproteobacteria</taxon>
        <taxon>Hyphomicrobiales</taxon>
        <taxon>Nitrobacteraceae</taxon>
        <taxon>Bradyrhizobium</taxon>
        <taxon>Bradyrhizobium barranii</taxon>
    </lineage>
</organism>
<dbReference type="Proteomes" id="UP000551709">
    <property type="component" value="Chromosome"/>
</dbReference>
<evidence type="ECO:0000313" key="2">
    <source>
        <dbReference type="Proteomes" id="UP000551709"/>
    </source>
</evidence>
<name>A0A8T5V9A5_9BRAD</name>
<dbReference type="AlphaFoldDB" id="A0A8T5V9A5"/>
<sequence>MILPDRRFDVPFDVDRIVGQTGRNEGRRKFLAGNAGDVEQTPLVVGEAIELVADHVHEAVRNAVLRKCRL</sequence>
<accession>A0A8T5V9A5</accession>